<dbReference type="RefSeq" id="WP_076553479.1">
    <property type="nucleotide sequence ID" value="NZ_FTOL01000008.1"/>
</dbReference>
<accession>A0A1N7QBV6</accession>
<protein>
    <submittedName>
        <fullName evidence="1">Uncharacterized protein</fullName>
    </submittedName>
</protein>
<keyword evidence="2" id="KW-1185">Reference proteome</keyword>
<sequence length="142" mass="16823">MKIEQEIMLNKYGQGIITHEPLVSLFIEMNTSEQNSFMNDFLFVIMQSKPLNEDIEKAIGGSGLKPTFTPCTLLKKGVDNNNLKKIIQLPENEKFKSFRLLLELYKIAYQRRFEIEKNHPNKWWYWDLTNPDIENKIYSLYS</sequence>
<gene>
    <name evidence="1" type="ORF">SAMN05421786_108240</name>
</gene>
<reference evidence="2" key="1">
    <citation type="submission" date="2017-01" db="EMBL/GenBank/DDBJ databases">
        <authorList>
            <person name="Varghese N."/>
            <person name="Submissions S."/>
        </authorList>
    </citation>
    <scope>NUCLEOTIDE SEQUENCE [LARGE SCALE GENOMIC DNA]</scope>
    <source>
        <strain evidence="2">DSM 18017</strain>
    </source>
</reference>
<proteinExistence type="predicted"/>
<organism evidence="1 2">
    <name type="scientific">Chryseobacterium ureilyticum</name>
    <dbReference type="NCBI Taxonomy" id="373668"/>
    <lineage>
        <taxon>Bacteria</taxon>
        <taxon>Pseudomonadati</taxon>
        <taxon>Bacteroidota</taxon>
        <taxon>Flavobacteriia</taxon>
        <taxon>Flavobacteriales</taxon>
        <taxon>Weeksellaceae</taxon>
        <taxon>Chryseobacterium group</taxon>
        <taxon>Chryseobacterium</taxon>
    </lineage>
</organism>
<dbReference type="Pfam" id="PF19383">
    <property type="entry name" value="DUF5958"/>
    <property type="match status" value="1"/>
</dbReference>
<dbReference type="OrthoDB" id="1376919at2"/>
<evidence type="ECO:0000313" key="1">
    <source>
        <dbReference type="EMBL" id="SIT20352.1"/>
    </source>
</evidence>
<dbReference type="EMBL" id="FTOL01000008">
    <property type="protein sequence ID" value="SIT20352.1"/>
    <property type="molecule type" value="Genomic_DNA"/>
</dbReference>
<evidence type="ECO:0000313" key="2">
    <source>
        <dbReference type="Proteomes" id="UP000186744"/>
    </source>
</evidence>
<dbReference type="AlphaFoldDB" id="A0A1N7QBV6"/>
<name>A0A1N7QBV6_9FLAO</name>
<dbReference type="Proteomes" id="UP000186744">
    <property type="component" value="Unassembled WGS sequence"/>
</dbReference>
<dbReference type="InterPro" id="IPR046002">
    <property type="entry name" value="DUF5958"/>
</dbReference>
<dbReference type="STRING" id="373668.SAMN05421786_108240"/>